<dbReference type="RefSeq" id="WP_139444985.1">
    <property type="nucleotide sequence ID" value="NZ_SMDR01000001.1"/>
</dbReference>
<proteinExistence type="predicted"/>
<evidence type="ECO:0000256" key="1">
    <source>
        <dbReference type="SAM" id="SignalP"/>
    </source>
</evidence>
<gene>
    <name evidence="2" type="ORF">E1B00_01655</name>
</gene>
<dbReference type="AlphaFoldDB" id="A0A5C4RTL4"/>
<keyword evidence="3" id="KW-1185">Reference proteome</keyword>
<dbReference type="OrthoDB" id="6076941at2"/>
<name>A0A5C4RTL4_9GAMM</name>
<dbReference type="EMBL" id="SMDR01000001">
    <property type="protein sequence ID" value="TNJ34520.1"/>
    <property type="molecule type" value="Genomic_DNA"/>
</dbReference>
<evidence type="ECO:0008006" key="4">
    <source>
        <dbReference type="Google" id="ProtNLM"/>
    </source>
</evidence>
<organism evidence="2 3">
    <name type="scientific">Arenimonas terrae</name>
    <dbReference type="NCBI Taxonomy" id="2546226"/>
    <lineage>
        <taxon>Bacteria</taxon>
        <taxon>Pseudomonadati</taxon>
        <taxon>Pseudomonadota</taxon>
        <taxon>Gammaproteobacteria</taxon>
        <taxon>Lysobacterales</taxon>
        <taxon>Lysobacteraceae</taxon>
        <taxon>Arenimonas</taxon>
    </lineage>
</organism>
<evidence type="ECO:0000313" key="3">
    <source>
        <dbReference type="Proteomes" id="UP000305760"/>
    </source>
</evidence>
<feature type="chain" id="PRO_5023026693" description="DUF3828 domain-containing protein" evidence="1">
    <location>
        <begin position="22"/>
        <end position="174"/>
    </location>
</feature>
<feature type="signal peptide" evidence="1">
    <location>
        <begin position="1"/>
        <end position="21"/>
    </location>
</feature>
<protein>
    <recommendedName>
        <fullName evidence="4">DUF3828 domain-containing protein</fullName>
    </recommendedName>
</protein>
<accession>A0A5C4RTL4</accession>
<reference evidence="2 3" key="1">
    <citation type="submission" date="2019-03" db="EMBL/GenBank/DDBJ databases">
        <title>Arenimonas daejeonensis sp. nov., isolated from compost.</title>
        <authorList>
            <person name="Jeon C.O."/>
        </authorList>
    </citation>
    <scope>NUCLEOTIDE SEQUENCE [LARGE SCALE GENOMIC DNA]</scope>
    <source>
        <strain evidence="2 3">R29</strain>
    </source>
</reference>
<comment type="caution">
    <text evidence="2">The sequence shown here is derived from an EMBL/GenBank/DDBJ whole genome shotgun (WGS) entry which is preliminary data.</text>
</comment>
<keyword evidence="1" id="KW-0732">Signal</keyword>
<evidence type="ECO:0000313" key="2">
    <source>
        <dbReference type="EMBL" id="TNJ34520.1"/>
    </source>
</evidence>
<sequence length="174" mass="18749">MSPPRTLLFALLLASTLPAAAAGNPAKLLRTFLDTHGNQSGLPTGDKAAAIAPYLSQALNDAMARARQEQEDFIARHPDEKPPWIEGPLFHSSGAEPFTAYAIVLPLGGCPEARCVIRVDMVDTVASPDVLWYDEFVVVKEDGGWRVDDVNYRAGFAFGNQGTLRGNLEADPAE</sequence>
<dbReference type="Proteomes" id="UP000305760">
    <property type="component" value="Unassembled WGS sequence"/>
</dbReference>